<keyword evidence="5" id="KW-0479">Metal-binding</keyword>
<evidence type="ECO:0000256" key="9">
    <source>
        <dbReference type="ARBA" id="ARBA00050776"/>
    </source>
</evidence>
<proteinExistence type="inferred from homology"/>
<dbReference type="FunFam" id="3.40.640.10:FF:000084">
    <property type="entry name" value="IscS-like cysteine desulfurase"/>
    <property type="match status" value="1"/>
</dbReference>
<keyword evidence="7" id="KW-0408">Iron</keyword>
<dbReference type="InterPro" id="IPR016454">
    <property type="entry name" value="Cysteine_dSase"/>
</dbReference>
<organism evidence="12 13">
    <name type="scientific">Calditerricola satsumensis</name>
    <dbReference type="NCBI Taxonomy" id="373054"/>
    <lineage>
        <taxon>Bacteria</taxon>
        <taxon>Bacillati</taxon>
        <taxon>Bacillota</taxon>
        <taxon>Bacilli</taxon>
        <taxon>Bacillales</taxon>
        <taxon>Bacillaceae</taxon>
        <taxon>Calditerricola</taxon>
    </lineage>
</organism>
<gene>
    <name evidence="12" type="ORF">GCM10007043_19890</name>
</gene>
<dbReference type="PANTHER" id="PTHR11601">
    <property type="entry name" value="CYSTEINE DESULFURYLASE FAMILY MEMBER"/>
    <property type="match status" value="1"/>
</dbReference>
<keyword evidence="8" id="KW-0411">Iron-sulfur</keyword>
<dbReference type="InterPro" id="IPR015422">
    <property type="entry name" value="PyrdxlP-dep_Trfase_small"/>
</dbReference>
<dbReference type="GO" id="GO:0031071">
    <property type="term" value="F:cysteine desulfurase activity"/>
    <property type="evidence" value="ECO:0007669"/>
    <property type="project" value="UniProtKB-EC"/>
</dbReference>
<dbReference type="Gene3D" id="3.90.1150.10">
    <property type="entry name" value="Aspartate Aminotransferase, domain 1"/>
    <property type="match status" value="1"/>
</dbReference>
<dbReference type="PANTHER" id="PTHR11601:SF34">
    <property type="entry name" value="CYSTEINE DESULFURASE"/>
    <property type="match status" value="1"/>
</dbReference>
<dbReference type="Proteomes" id="UP000637720">
    <property type="component" value="Unassembled WGS sequence"/>
</dbReference>
<dbReference type="EC" id="2.8.1.7" evidence="3"/>
<evidence type="ECO:0000313" key="13">
    <source>
        <dbReference type="Proteomes" id="UP000637720"/>
    </source>
</evidence>
<dbReference type="PROSITE" id="PS00595">
    <property type="entry name" value="AA_TRANSFER_CLASS_5"/>
    <property type="match status" value="1"/>
</dbReference>
<feature type="domain" description="Aminotransferase class V" evidence="11">
    <location>
        <begin position="4"/>
        <end position="365"/>
    </location>
</feature>
<keyword evidence="4" id="KW-0808">Transferase</keyword>
<dbReference type="AlphaFoldDB" id="A0A8J3BD20"/>
<dbReference type="PIRSF" id="PIRSF005572">
    <property type="entry name" value="NifS"/>
    <property type="match status" value="1"/>
</dbReference>
<evidence type="ECO:0000259" key="11">
    <source>
        <dbReference type="Pfam" id="PF00266"/>
    </source>
</evidence>
<accession>A0A8J3BD20</accession>
<reference evidence="12" key="2">
    <citation type="submission" date="2020-09" db="EMBL/GenBank/DDBJ databases">
        <authorList>
            <person name="Sun Q."/>
            <person name="Ohkuma M."/>
        </authorList>
    </citation>
    <scope>NUCLEOTIDE SEQUENCE</scope>
    <source>
        <strain evidence="12">JCM 14719</strain>
    </source>
</reference>
<dbReference type="InterPro" id="IPR000192">
    <property type="entry name" value="Aminotrans_V_dom"/>
</dbReference>
<dbReference type="NCBIfam" id="NF002806">
    <property type="entry name" value="PRK02948.1"/>
    <property type="match status" value="1"/>
</dbReference>
<comment type="catalytic activity">
    <reaction evidence="9">
        <text>(sulfur carrier)-H + L-cysteine = (sulfur carrier)-SH + L-alanine</text>
        <dbReference type="Rhea" id="RHEA:43892"/>
        <dbReference type="Rhea" id="RHEA-COMP:14737"/>
        <dbReference type="Rhea" id="RHEA-COMP:14739"/>
        <dbReference type="ChEBI" id="CHEBI:29917"/>
        <dbReference type="ChEBI" id="CHEBI:35235"/>
        <dbReference type="ChEBI" id="CHEBI:57972"/>
        <dbReference type="ChEBI" id="CHEBI:64428"/>
        <dbReference type="EC" id="2.8.1.7"/>
    </reaction>
</comment>
<evidence type="ECO:0000256" key="7">
    <source>
        <dbReference type="ARBA" id="ARBA00023004"/>
    </source>
</evidence>
<sequence>MNPIYLDHAASMPVHPDVVAAMVPYLTEHFGNPSSIHGFGRKVRLAIEDARETVARALGTDPARIVFTSGGTEADNLALFGPAFAHREKGKTHLVTTQIEHHAVLEACQHLERLGFSVTYLPVDRTGRVDPDDVARAIRPETVLVSVMYGNNEVGTLQPIAEIGRICRERGVYFHTDAVQAFGVEPIDVATLSVDLLTVSAHKIGGPKGVGALYVAREVVMYPHLFGGNQERKRRAGTENVPGIIGFAKAVEIAMAEREKRRERYRALRRLMLSVWEARGIDHVVNGHPEAFLPHVLNVSFPGVDTETMLMNLDLAGIAASSGSACTSGSLERSHVLKAMNLPPEVVDSAVRFSFGPGNTEEDVRAAAERVADIVERLRGRK</sequence>
<evidence type="ECO:0000256" key="4">
    <source>
        <dbReference type="ARBA" id="ARBA00022679"/>
    </source>
</evidence>
<keyword evidence="13" id="KW-1185">Reference proteome</keyword>
<evidence type="ECO:0000256" key="2">
    <source>
        <dbReference type="ARBA" id="ARBA00006490"/>
    </source>
</evidence>
<dbReference type="InterPro" id="IPR020578">
    <property type="entry name" value="Aminotrans_V_PyrdxlP_BS"/>
</dbReference>
<dbReference type="Pfam" id="PF00266">
    <property type="entry name" value="Aminotran_5"/>
    <property type="match status" value="1"/>
</dbReference>
<comment type="cofactor">
    <cofactor evidence="1 10">
        <name>pyridoxal 5'-phosphate</name>
        <dbReference type="ChEBI" id="CHEBI:597326"/>
    </cofactor>
</comment>
<dbReference type="GO" id="GO:0046872">
    <property type="term" value="F:metal ion binding"/>
    <property type="evidence" value="ECO:0007669"/>
    <property type="project" value="UniProtKB-KW"/>
</dbReference>
<dbReference type="InterPro" id="IPR015424">
    <property type="entry name" value="PyrdxlP-dep_Trfase"/>
</dbReference>
<keyword evidence="6" id="KW-0663">Pyridoxal phosphate</keyword>
<dbReference type="EMBL" id="BMOF01000049">
    <property type="protein sequence ID" value="GGK05886.1"/>
    <property type="molecule type" value="Genomic_DNA"/>
</dbReference>
<evidence type="ECO:0000256" key="10">
    <source>
        <dbReference type="RuleBase" id="RU004504"/>
    </source>
</evidence>
<comment type="similarity">
    <text evidence="2">Belongs to the class-V pyridoxal-phosphate-dependent aminotransferase family. NifS/IscS subfamily.</text>
</comment>
<evidence type="ECO:0000256" key="1">
    <source>
        <dbReference type="ARBA" id="ARBA00001933"/>
    </source>
</evidence>
<evidence type="ECO:0000313" key="12">
    <source>
        <dbReference type="EMBL" id="GGK05886.1"/>
    </source>
</evidence>
<comment type="caution">
    <text evidence="12">The sequence shown here is derived from an EMBL/GenBank/DDBJ whole genome shotgun (WGS) entry which is preliminary data.</text>
</comment>
<evidence type="ECO:0000256" key="6">
    <source>
        <dbReference type="ARBA" id="ARBA00022898"/>
    </source>
</evidence>
<protein>
    <recommendedName>
        <fullName evidence="3">cysteine desulfurase</fullName>
        <ecNumber evidence="3">2.8.1.7</ecNumber>
    </recommendedName>
</protein>
<name>A0A8J3BD20_9BACI</name>
<dbReference type="InterPro" id="IPR015421">
    <property type="entry name" value="PyrdxlP-dep_Trfase_major"/>
</dbReference>
<evidence type="ECO:0000256" key="3">
    <source>
        <dbReference type="ARBA" id="ARBA00012239"/>
    </source>
</evidence>
<dbReference type="RefSeq" id="WP_188817892.1">
    <property type="nucleotide sequence ID" value="NZ_BMOF01000049.1"/>
</dbReference>
<dbReference type="GO" id="GO:0051536">
    <property type="term" value="F:iron-sulfur cluster binding"/>
    <property type="evidence" value="ECO:0007669"/>
    <property type="project" value="UniProtKB-KW"/>
</dbReference>
<dbReference type="SUPFAM" id="SSF53383">
    <property type="entry name" value="PLP-dependent transferases"/>
    <property type="match status" value="1"/>
</dbReference>
<evidence type="ECO:0000256" key="5">
    <source>
        <dbReference type="ARBA" id="ARBA00022723"/>
    </source>
</evidence>
<dbReference type="Gene3D" id="1.10.260.50">
    <property type="match status" value="1"/>
</dbReference>
<dbReference type="Gene3D" id="3.40.640.10">
    <property type="entry name" value="Type I PLP-dependent aspartate aminotransferase-like (Major domain)"/>
    <property type="match status" value="1"/>
</dbReference>
<reference evidence="12" key="1">
    <citation type="journal article" date="2014" name="Int. J. Syst. Evol. Microbiol.">
        <title>Complete genome sequence of Corynebacterium casei LMG S-19264T (=DSM 44701T), isolated from a smear-ripened cheese.</title>
        <authorList>
            <consortium name="US DOE Joint Genome Institute (JGI-PGF)"/>
            <person name="Walter F."/>
            <person name="Albersmeier A."/>
            <person name="Kalinowski J."/>
            <person name="Ruckert C."/>
        </authorList>
    </citation>
    <scope>NUCLEOTIDE SEQUENCE</scope>
    <source>
        <strain evidence="12">JCM 14719</strain>
    </source>
</reference>
<evidence type="ECO:0000256" key="8">
    <source>
        <dbReference type="ARBA" id="ARBA00023014"/>
    </source>
</evidence>